<keyword evidence="2" id="KW-1133">Transmembrane helix</keyword>
<dbReference type="PANTHER" id="PTHR11360:SF238">
    <property type="entry name" value="SD10469P"/>
    <property type="match status" value="1"/>
</dbReference>
<comment type="subcellular location">
    <subcellularLocation>
        <location evidence="1">Membrane</location>
        <topology evidence="1">Multi-pass membrane protein</topology>
    </subcellularLocation>
</comment>
<dbReference type="InterPro" id="IPR011701">
    <property type="entry name" value="MFS"/>
</dbReference>
<dbReference type="CDD" id="cd17352">
    <property type="entry name" value="MFS_MCT_SLC16"/>
    <property type="match status" value="1"/>
</dbReference>
<feature type="domain" description="Major facilitator superfamily (MFS) profile" evidence="3">
    <location>
        <begin position="86"/>
        <end position="500"/>
    </location>
</feature>
<dbReference type="SUPFAM" id="SSF103473">
    <property type="entry name" value="MFS general substrate transporter"/>
    <property type="match status" value="1"/>
</dbReference>
<feature type="transmembrane region" description="Helical" evidence="2">
    <location>
        <begin position="476"/>
        <end position="499"/>
    </location>
</feature>
<dbReference type="InterPro" id="IPR036259">
    <property type="entry name" value="MFS_trans_sf"/>
</dbReference>
<dbReference type="InterPro" id="IPR050327">
    <property type="entry name" value="Proton-linked_MCT"/>
</dbReference>
<feature type="transmembrane region" description="Helical" evidence="2">
    <location>
        <begin position="385"/>
        <end position="404"/>
    </location>
</feature>
<feature type="transmembrane region" description="Helical" evidence="2">
    <location>
        <begin position="173"/>
        <end position="191"/>
    </location>
</feature>
<feature type="transmembrane region" description="Helical" evidence="2">
    <location>
        <begin position="318"/>
        <end position="336"/>
    </location>
</feature>
<dbReference type="InterPro" id="IPR020846">
    <property type="entry name" value="MFS_dom"/>
</dbReference>
<proteinExistence type="predicted"/>
<gene>
    <name evidence="4" type="ORF">ODALV1_LOCUS974</name>
</gene>
<evidence type="ECO:0000313" key="5">
    <source>
        <dbReference type="Proteomes" id="UP001642540"/>
    </source>
</evidence>
<evidence type="ECO:0000256" key="2">
    <source>
        <dbReference type="SAM" id="Phobius"/>
    </source>
</evidence>
<keyword evidence="5" id="KW-1185">Reference proteome</keyword>
<name>A0ABP1PKC0_9HEXA</name>
<dbReference type="Proteomes" id="UP001642540">
    <property type="component" value="Unassembled WGS sequence"/>
</dbReference>
<accession>A0ABP1PKC0</accession>
<feature type="transmembrane region" description="Helical" evidence="2">
    <location>
        <begin position="444"/>
        <end position="464"/>
    </location>
</feature>
<evidence type="ECO:0000313" key="4">
    <source>
        <dbReference type="EMBL" id="CAL8069882.1"/>
    </source>
</evidence>
<dbReference type="PANTHER" id="PTHR11360">
    <property type="entry name" value="MONOCARBOXYLATE TRANSPORTER"/>
    <property type="match status" value="1"/>
</dbReference>
<evidence type="ECO:0000256" key="1">
    <source>
        <dbReference type="ARBA" id="ARBA00004141"/>
    </source>
</evidence>
<reference evidence="4 5" key="1">
    <citation type="submission" date="2024-08" db="EMBL/GenBank/DDBJ databases">
        <authorList>
            <person name="Cucini C."/>
            <person name="Frati F."/>
        </authorList>
    </citation>
    <scope>NUCLEOTIDE SEQUENCE [LARGE SCALE GENOMIC DNA]</scope>
</reference>
<feature type="transmembrane region" description="Helical" evidence="2">
    <location>
        <begin position="356"/>
        <end position="378"/>
    </location>
</feature>
<feature type="transmembrane region" description="Helical" evidence="2">
    <location>
        <begin position="410"/>
        <end position="432"/>
    </location>
</feature>
<comment type="caution">
    <text evidence="4">The sequence shown here is derived from an EMBL/GenBank/DDBJ whole genome shotgun (WGS) entry which is preliminary data.</text>
</comment>
<feature type="transmembrane region" description="Helical" evidence="2">
    <location>
        <begin position="145"/>
        <end position="164"/>
    </location>
</feature>
<dbReference type="Gene3D" id="1.20.1250.20">
    <property type="entry name" value="MFS general substrate transporter like domains"/>
    <property type="match status" value="1"/>
</dbReference>
<evidence type="ECO:0000259" key="3">
    <source>
        <dbReference type="PROSITE" id="PS50850"/>
    </source>
</evidence>
<organism evidence="4 5">
    <name type="scientific">Orchesella dallaii</name>
    <dbReference type="NCBI Taxonomy" id="48710"/>
    <lineage>
        <taxon>Eukaryota</taxon>
        <taxon>Metazoa</taxon>
        <taxon>Ecdysozoa</taxon>
        <taxon>Arthropoda</taxon>
        <taxon>Hexapoda</taxon>
        <taxon>Collembola</taxon>
        <taxon>Entomobryomorpha</taxon>
        <taxon>Entomobryoidea</taxon>
        <taxon>Orchesellidae</taxon>
        <taxon>Orchesellinae</taxon>
        <taxon>Orchesella</taxon>
    </lineage>
</organism>
<feature type="transmembrane region" description="Helical" evidence="2">
    <location>
        <begin position="233"/>
        <end position="253"/>
    </location>
</feature>
<dbReference type="Pfam" id="PF07690">
    <property type="entry name" value="MFS_1"/>
    <property type="match status" value="1"/>
</dbReference>
<keyword evidence="2" id="KW-0812">Transmembrane</keyword>
<dbReference type="EMBL" id="CAXLJM020000004">
    <property type="protein sequence ID" value="CAL8069882.1"/>
    <property type="molecule type" value="Genomic_DNA"/>
</dbReference>
<feature type="transmembrane region" description="Helical" evidence="2">
    <location>
        <begin position="265"/>
        <end position="283"/>
    </location>
</feature>
<protein>
    <recommendedName>
        <fullName evidence="3">Major facilitator superfamily (MFS) profile domain-containing protein</fullName>
    </recommendedName>
</protein>
<feature type="transmembrane region" description="Helical" evidence="2">
    <location>
        <begin position="83"/>
        <end position="105"/>
    </location>
</feature>
<sequence>MAYQYQNPRASTYIPTDEIATVQYRRSSRRFSEIKASNDQENTSSENLLESLRQIVKNEEENADEQDFIFKEEYYSPEGTRGWLIVFAAFCTNFIVDGISLSYGVMTENLTEKVNQTSEDEGSNSTTVTTSAGAGTISITQFNTVASVLLGVTLLTGPFASIIAERLGFRKTAMMGSLLATLGIFSAWAFSPEEPNFWAFLFGFGVLTGLGFGIMFTLSIVIVGLYFKKNRELATGITVAGTGVGTLTMGPVINEILKYCGWQGAILFQAGLCSLSVVFGALYKPVPKRAVKVSKSLIKPSQEMPVLQQLIELLTSPSYLVVSFAGSFVMMGYFAPFGFLVDSATDVLGKHRKDDAVFLLTILGISNAVGRVLFGFLANKIGHSLLISNMALTVGGLVTSLYPFAQSHVSLIICAVVFGLYAAVFASMRSIVIINIIGEEKFNVGFGLSLIFMGAATFFSNSFGGYLKDTTDNYDMSFYVAGGFLILSAAICYPLPFIIKCEESRKAKASADKVNLSSPRKSLFDVQVNK</sequence>
<keyword evidence="2" id="KW-0472">Membrane</keyword>
<feature type="transmembrane region" description="Helical" evidence="2">
    <location>
        <begin position="197"/>
        <end position="226"/>
    </location>
</feature>
<dbReference type="PROSITE" id="PS50850">
    <property type="entry name" value="MFS"/>
    <property type="match status" value="1"/>
</dbReference>